<accession>H2YFP2</accession>
<reference evidence="3" key="1">
    <citation type="submission" date="2003-08" db="EMBL/GenBank/DDBJ databases">
        <authorList>
            <person name="Birren B."/>
            <person name="Nusbaum C."/>
            <person name="Abebe A."/>
            <person name="Abouelleil A."/>
            <person name="Adekoya E."/>
            <person name="Ait-zahra M."/>
            <person name="Allen N."/>
            <person name="Allen T."/>
            <person name="An P."/>
            <person name="Anderson M."/>
            <person name="Anderson S."/>
            <person name="Arachchi H."/>
            <person name="Armbruster J."/>
            <person name="Bachantsang P."/>
            <person name="Baldwin J."/>
            <person name="Barry A."/>
            <person name="Bayul T."/>
            <person name="Blitshsteyn B."/>
            <person name="Bloom T."/>
            <person name="Blye J."/>
            <person name="Boguslavskiy L."/>
            <person name="Borowsky M."/>
            <person name="Boukhgalter B."/>
            <person name="Brunache A."/>
            <person name="Butler J."/>
            <person name="Calixte N."/>
            <person name="Calvo S."/>
            <person name="Camarata J."/>
            <person name="Campo K."/>
            <person name="Chang J."/>
            <person name="Cheshatsang Y."/>
            <person name="Citroen M."/>
            <person name="Collymore A."/>
            <person name="Considine T."/>
            <person name="Cook A."/>
            <person name="Cooke P."/>
            <person name="Corum B."/>
            <person name="Cuomo C."/>
            <person name="David R."/>
            <person name="Dawoe T."/>
            <person name="Degray S."/>
            <person name="Dodge S."/>
            <person name="Dooley K."/>
            <person name="Dorje P."/>
            <person name="Dorjee K."/>
            <person name="Dorris L."/>
            <person name="Duffey N."/>
            <person name="Dupes A."/>
            <person name="Elkins T."/>
            <person name="Engels R."/>
            <person name="Erickson J."/>
            <person name="Farina A."/>
            <person name="Faro S."/>
            <person name="Ferreira P."/>
            <person name="Fischer H."/>
            <person name="Fitzgerald M."/>
            <person name="Foley K."/>
            <person name="Gage D."/>
            <person name="Galagan J."/>
            <person name="Gearin G."/>
            <person name="Gnerre S."/>
            <person name="Gnirke A."/>
            <person name="Goyette A."/>
            <person name="Graham J."/>
            <person name="Grandbois E."/>
            <person name="Gyaltsen K."/>
            <person name="Hafez N."/>
            <person name="Hagopian D."/>
            <person name="Hagos B."/>
            <person name="Hall J."/>
            <person name="Hatcher B."/>
            <person name="Heller A."/>
            <person name="Higgins H."/>
            <person name="Honan T."/>
            <person name="Horn A."/>
            <person name="Houde N."/>
            <person name="Hughes L."/>
            <person name="Hulme W."/>
            <person name="Husby E."/>
            <person name="Iliev I."/>
            <person name="Jaffe D."/>
            <person name="Jones C."/>
            <person name="Kamal M."/>
            <person name="Kamat A."/>
            <person name="Kamvysselis M."/>
            <person name="Karlsson E."/>
            <person name="Kells C."/>
            <person name="Kieu A."/>
            <person name="Kisner P."/>
            <person name="Kodira C."/>
            <person name="Kulbokas E."/>
            <person name="Labutti K."/>
            <person name="Lama D."/>
            <person name="Landers T."/>
            <person name="Leger J."/>
            <person name="Levine S."/>
            <person name="Lewis D."/>
            <person name="Lewis T."/>
            <person name="Lindblad-toh K."/>
            <person name="Liu X."/>
            <person name="Lokyitsang T."/>
            <person name="Lokyitsang Y."/>
            <person name="Lucien O."/>
            <person name="Lui A."/>
            <person name="Ma L.J."/>
            <person name="Mabbitt R."/>
            <person name="Macdonald J."/>
            <person name="Maclean C."/>
            <person name="Major J."/>
            <person name="Manning J."/>
            <person name="Marabella R."/>
            <person name="Maru K."/>
            <person name="Matthews C."/>
            <person name="Mauceli E."/>
            <person name="Mccarthy M."/>
            <person name="Mcdonough S."/>
            <person name="Mcghee T."/>
            <person name="Meldrim J."/>
            <person name="Meneus L."/>
            <person name="Mesirov J."/>
            <person name="Mihalev A."/>
            <person name="Mihova T."/>
            <person name="Mikkelsen T."/>
            <person name="Mlenga V."/>
            <person name="Moru K."/>
            <person name="Mozes J."/>
            <person name="Mulrain L."/>
            <person name="Munson G."/>
            <person name="Naylor J."/>
            <person name="Newes C."/>
            <person name="Nguyen C."/>
            <person name="Nguyen N."/>
            <person name="Nguyen T."/>
            <person name="Nicol R."/>
            <person name="Nielsen C."/>
            <person name="Nizzari M."/>
            <person name="Norbu C."/>
            <person name="Norbu N."/>
            <person name="O'donnell P."/>
            <person name="Okoawo O."/>
            <person name="O'leary S."/>
            <person name="Omotosho B."/>
            <person name="O'neill K."/>
            <person name="Osman S."/>
            <person name="Parker S."/>
            <person name="Perrin D."/>
            <person name="Phunkhang P."/>
            <person name="Piqani B."/>
            <person name="Purcell S."/>
            <person name="Rachupka T."/>
            <person name="Ramasamy U."/>
            <person name="Rameau R."/>
            <person name="Ray V."/>
            <person name="Raymond C."/>
            <person name="Retta R."/>
            <person name="Richardson S."/>
            <person name="Rise C."/>
            <person name="Rodriguez J."/>
            <person name="Rogers J."/>
            <person name="Rogov P."/>
            <person name="Rutman M."/>
            <person name="Schupbach R."/>
            <person name="Seaman C."/>
            <person name="Settipalli S."/>
            <person name="Sharpe T."/>
            <person name="Sheridan J."/>
            <person name="Sherpa N."/>
            <person name="Shi J."/>
            <person name="Smirnov S."/>
            <person name="Smith C."/>
            <person name="Sougnez C."/>
            <person name="Spencer B."/>
            <person name="Stalker J."/>
            <person name="Stange-thomann N."/>
            <person name="Stavropoulos S."/>
            <person name="Stetson K."/>
            <person name="Stone C."/>
            <person name="Stone S."/>
            <person name="Stubbs M."/>
            <person name="Talamas J."/>
            <person name="Tchuinga P."/>
            <person name="Tenzing P."/>
            <person name="Tesfaye S."/>
            <person name="Theodore J."/>
            <person name="Thoulutsang Y."/>
            <person name="Topham K."/>
            <person name="Towey S."/>
            <person name="Tsamla T."/>
            <person name="Tsomo N."/>
            <person name="Vallee D."/>
            <person name="Vassiliev H."/>
            <person name="Venkataraman V."/>
            <person name="Vinson J."/>
            <person name="Vo A."/>
            <person name="Wade C."/>
            <person name="Wang S."/>
            <person name="Wangchuk T."/>
            <person name="Wangdi T."/>
            <person name="Whittaker C."/>
            <person name="Wilkinson J."/>
            <person name="Wu Y."/>
            <person name="Wyman D."/>
            <person name="Yadav S."/>
            <person name="Yang S."/>
            <person name="Yang X."/>
            <person name="Yeager S."/>
            <person name="Yee E."/>
            <person name="Young G."/>
            <person name="Zainoun J."/>
            <person name="Zembeck L."/>
            <person name="Zimmer A."/>
            <person name="Zody M."/>
            <person name="Lander E."/>
        </authorList>
    </citation>
    <scope>NUCLEOTIDE SEQUENCE [LARGE SCALE GENOMIC DNA]</scope>
</reference>
<sequence>MEKERKRRQRCASSLISKVEAILSSVETGSVSTSQESSPKIPLASSTLCPSDPTSLVEDNKIETSKSLQVQEHHQTSQDSDNQKTEKNDADSSSDEEESFHETAYRRSLQNLLHKSMTFDSSFQNSFVGGKSESKSINGTAPGSSTPTSSTGNTWAENTQATVVVVKNSKMSDGSDENLETPESRDSEDLMNSTASHFVDSVLEAVRSELGGFASMRSLPGQKDTYEPGFIGSDPEKVDKTNTSSTSSPCKATDHINKALDILNTELACNKSGTTSISTSKDLTENSEIFTLSPFKDNDDFVSPSNCDVTMSTVTPETKEMIVSYKNAMESKEKSETEYTDNTTTDDTLEDKSYESTSKSQSTGKVSPNEGPDLQDVEVAHRVRSGSYSLDAPSPFLINSKDIHSIYSVEADDERGSETTESSIFCRDVKRRLEMPSDSEESHTSVPSSCNKRTATKPKDGVKVNEYCQMLEEQHKNELMALQKQHELQLHMLQKELLKSKPHLTMSVEAITNMRLQDMEVGM</sequence>
<dbReference type="OMA" id="NTWAENT"/>
<dbReference type="PANTHER" id="PTHR13594">
    <property type="entry name" value="CENTRIOLAR COILED-COIL PROTEIN OF 110 KDA"/>
    <property type="match status" value="1"/>
</dbReference>
<reference evidence="2" key="3">
    <citation type="submission" date="2025-09" db="UniProtKB">
        <authorList>
            <consortium name="Ensembl"/>
        </authorList>
    </citation>
    <scope>IDENTIFICATION</scope>
</reference>
<dbReference type="GO" id="GO:0032053">
    <property type="term" value="P:ciliary basal body organization"/>
    <property type="evidence" value="ECO:0007669"/>
    <property type="project" value="TreeGrafter"/>
</dbReference>
<feature type="compositionally biased region" description="Polar residues" evidence="1">
    <location>
        <begin position="355"/>
        <end position="366"/>
    </location>
</feature>
<dbReference type="GO" id="GO:1903723">
    <property type="term" value="P:negative regulation of centriole elongation"/>
    <property type="evidence" value="ECO:0007669"/>
    <property type="project" value="TreeGrafter"/>
</dbReference>
<dbReference type="Ensembl" id="ENSCSAVT00000004203.1">
    <property type="protein sequence ID" value="ENSCSAVP00000004140.1"/>
    <property type="gene ID" value="ENSCSAVG00000002436.1"/>
</dbReference>
<dbReference type="PANTHER" id="PTHR13594:SF1">
    <property type="entry name" value="CENTRIOLAR COILED-COIL PROTEIN OF 110 KDA"/>
    <property type="match status" value="1"/>
</dbReference>
<dbReference type="InParanoid" id="H2YFP2"/>
<feature type="region of interest" description="Disordered" evidence="1">
    <location>
        <begin position="329"/>
        <end position="373"/>
    </location>
</feature>
<feature type="region of interest" description="Disordered" evidence="1">
    <location>
        <begin position="224"/>
        <end position="250"/>
    </location>
</feature>
<evidence type="ECO:0000313" key="2">
    <source>
        <dbReference type="Ensembl" id="ENSCSAVP00000004140.1"/>
    </source>
</evidence>
<proteinExistence type="predicted"/>
<organism evidence="2 3">
    <name type="scientific">Ciona savignyi</name>
    <name type="common">Pacific transparent sea squirt</name>
    <dbReference type="NCBI Taxonomy" id="51511"/>
    <lineage>
        <taxon>Eukaryota</taxon>
        <taxon>Metazoa</taxon>
        <taxon>Chordata</taxon>
        <taxon>Tunicata</taxon>
        <taxon>Ascidiacea</taxon>
        <taxon>Phlebobranchia</taxon>
        <taxon>Cionidae</taxon>
        <taxon>Ciona</taxon>
    </lineage>
</organism>
<dbReference type="HOGENOM" id="CLU_521364_0_0_1"/>
<dbReference type="GO" id="GO:0005814">
    <property type="term" value="C:centriole"/>
    <property type="evidence" value="ECO:0007669"/>
    <property type="project" value="InterPro"/>
</dbReference>
<dbReference type="AlphaFoldDB" id="H2YFP2"/>
<feature type="region of interest" description="Disordered" evidence="1">
    <location>
        <begin position="126"/>
        <end position="191"/>
    </location>
</feature>
<name>H2YFP2_CIOSA</name>
<feature type="region of interest" description="Disordered" evidence="1">
    <location>
        <begin position="434"/>
        <end position="457"/>
    </location>
</feature>
<dbReference type="GO" id="GO:0007099">
    <property type="term" value="P:centriole replication"/>
    <property type="evidence" value="ECO:0007669"/>
    <property type="project" value="InterPro"/>
</dbReference>
<feature type="compositionally biased region" description="Basic and acidic residues" evidence="1">
    <location>
        <begin position="434"/>
        <end position="443"/>
    </location>
</feature>
<dbReference type="Proteomes" id="UP000007875">
    <property type="component" value="Unassembled WGS sequence"/>
</dbReference>
<evidence type="ECO:0000256" key="1">
    <source>
        <dbReference type="SAM" id="MobiDB-lite"/>
    </source>
</evidence>
<feature type="region of interest" description="Disordered" evidence="1">
    <location>
        <begin position="26"/>
        <end position="103"/>
    </location>
</feature>
<feature type="compositionally biased region" description="Polar residues" evidence="1">
    <location>
        <begin position="241"/>
        <end position="250"/>
    </location>
</feature>
<reference evidence="2" key="2">
    <citation type="submission" date="2025-08" db="UniProtKB">
        <authorList>
            <consortium name="Ensembl"/>
        </authorList>
    </citation>
    <scope>IDENTIFICATION</scope>
</reference>
<feature type="compositionally biased region" description="Polar residues" evidence="1">
    <location>
        <begin position="444"/>
        <end position="453"/>
    </location>
</feature>
<feature type="compositionally biased region" description="Low complexity" evidence="1">
    <location>
        <begin position="138"/>
        <end position="154"/>
    </location>
</feature>
<dbReference type="InterPro" id="IPR033207">
    <property type="entry name" value="CCP110"/>
</dbReference>
<evidence type="ECO:0000313" key="3">
    <source>
        <dbReference type="Proteomes" id="UP000007875"/>
    </source>
</evidence>
<feature type="compositionally biased region" description="Polar residues" evidence="1">
    <location>
        <begin position="26"/>
        <end position="54"/>
    </location>
</feature>
<dbReference type="GO" id="GO:0032465">
    <property type="term" value="P:regulation of cytokinesis"/>
    <property type="evidence" value="ECO:0007669"/>
    <property type="project" value="InterPro"/>
</dbReference>
<feature type="compositionally biased region" description="Basic and acidic residues" evidence="1">
    <location>
        <begin position="71"/>
        <end position="90"/>
    </location>
</feature>
<protein>
    <submittedName>
        <fullName evidence="2">Uncharacterized protein</fullName>
    </submittedName>
</protein>
<keyword evidence="3" id="KW-1185">Reference proteome</keyword>